<dbReference type="STRING" id="3068.D8U155"/>
<dbReference type="eggNOG" id="ENOG502QSTG">
    <property type="taxonomic scope" value="Eukaryota"/>
</dbReference>
<dbReference type="PANTHER" id="PTHR33504:SF2">
    <property type="entry name" value="PROTEIN MFI"/>
    <property type="match status" value="1"/>
</dbReference>
<protein>
    <submittedName>
        <fullName evidence="1">Uncharacterized protein mot12</fullName>
    </submittedName>
</protein>
<dbReference type="PANTHER" id="PTHR33504">
    <property type="entry name" value="NADH DEHYDROGENASE (UBIQUINONE) 1 BETA SUBCOMPLEX, 4"/>
    <property type="match status" value="1"/>
</dbReference>
<dbReference type="GeneID" id="9628608"/>
<dbReference type="OrthoDB" id="10253073at2759"/>
<proteinExistence type="predicted"/>
<evidence type="ECO:0000313" key="2">
    <source>
        <dbReference type="Proteomes" id="UP000001058"/>
    </source>
</evidence>
<feature type="non-terminal residue" evidence="1">
    <location>
        <position position="1"/>
    </location>
</feature>
<keyword evidence="2" id="KW-1185">Reference proteome</keyword>
<dbReference type="InParanoid" id="D8U155"/>
<dbReference type="RefSeq" id="XP_002952430.1">
    <property type="nucleotide sequence ID" value="XM_002952384.1"/>
</dbReference>
<accession>D8U155</accession>
<evidence type="ECO:0000313" key="1">
    <source>
        <dbReference type="EMBL" id="EFJ46573.1"/>
    </source>
</evidence>
<feature type="non-terminal residue" evidence="1">
    <location>
        <position position="253"/>
    </location>
</feature>
<dbReference type="Proteomes" id="UP000001058">
    <property type="component" value="Unassembled WGS sequence"/>
</dbReference>
<reference evidence="1 2" key="1">
    <citation type="journal article" date="2010" name="Science">
        <title>Genomic analysis of organismal complexity in the multicellular green alga Volvox carteri.</title>
        <authorList>
            <person name="Prochnik S.E."/>
            <person name="Umen J."/>
            <person name="Nedelcu A.M."/>
            <person name="Hallmann A."/>
            <person name="Miller S.M."/>
            <person name="Nishii I."/>
            <person name="Ferris P."/>
            <person name="Kuo A."/>
            <person name="Mitros T."/>
            <person name="Fritz-Laylin L.K."/>
            <person name="Hellsten U."/>
            <person name="Chapman J."/>
            <person name="Simakov O."/>
            <person name="Rensing S.A."/>
            <person name="Terry A."/>
            <person name="Pangilinan J."/>
            <person name="Kapitonov V."/>
            <person name="Jurka J."/>
            <person name="Salamov A."/>
            <person name="Shapiro H."/>
            <person name="Schmutz J."/>
            <person name="Grimwood J."/>
            <person name="Lindquist E."/>
            <person name="Lucas S."/>
            <person name="Grigoriev I.V."/>
            <person name="Schmitt R."/>
            <person name="Kirk D."/>
            <person name="Rokhsar D.S."/>
        </authorList>
    </citation>
    <scope>NUCLEOTIDE SEQUENCE [LARGE SCALE GENOMIC DNA]</scope>
    <source>
        <strain evidence="2">f. Nagariensis / Eve</strain>
    </source>
</reference>
<name>D8U155_VOLCA</name>
<dbReference type="AlphaFoldDB" id="D8U155"/>
<dbReference type="KEGG" id="vcn:VOLCADRAFT_32536"/>
<sequence length="253" mass="29353">AARIIQTAWRSYRNRRIFTYYRDLIRFRERGDPRELLRVINPREAQLVDAAAGIHVRFRLGGTMFPPLVFYKIFTHRPVADICAFGPRDYANEVRVTPGELHNHRPAAAAAATTGWYERHENNGWRPVSERVLLDEDPVTTMTRLKRQPLFHYNPAVRREQRAKMIKQRRREWLRKMYAEGVGGLRPAGTRNDDIVLGSGPVPDLDLNLGDLEEGQLDEEADELLAWSEHLDYRSYFDDWTSMACTLASEAFV</sequence>
<gene>
    <name evidence="1" type="primary">mot12</name>
    <name evidence="1" type="ORF">VOLCADRAFT_32536</name>
</gene>
<dbReference type="PROSITE" id="PS50096">
    <property type="entry name" value="IQ"/>
    <property type="match status" value="1"/>
</dbReference>
<organism evidence="2">
    <name type="scientific">Volvox carteri f. nagariensis</name>
    <dbReference type="NCBI Taxonomy" id="3068"/>
    <lineage>
        <taxon>Eukaryota</taxon>
        <taxon>Viridiplantae</taxon>
        <taxon>Chlorophyta</taxon>
        <taxon>core chlorophytes</taxon>
        <taxon>Chlorophyceae</taxon>
        <taxon>CS clade</taxon>
        <taxon>Chlamydomonadales</taxon>
        <taxon>Volvocaceae</taxon>
        <taxon>Volvox</taxon>
    </lineage>
</organism>
<dbReference type="EMBL" id="GL378350">
    <property type="protein sequence ID" value="EFJ46573.1"/>
    <property type="molecule type" value="Genomic_DNA"/>
</dbReference>